<sequence length="63" mass="7494">MLWIFKMPKTKFKPDNQVAYDKVPVQFKVLPGVREKLKAVPNWQERLREFVDQLITDSAIQFS</sequence>
<comment type="caution">
    <text evidence="1">The sequence shown here is derived from an EMBL/GenBank/DDBJ whole genome shotgun (WGS) entry which is preliminary data.</text>
</comment>
<organism evidence="1 2">
    <name type="scientific">Brasilonema bromeliae SPC951</name>
    <dbReference type="NCBI Taxonomy" id="385972"/>
    <lineage>
        <taxon>Bacteria</taxon>
        <taxon>Bacillati</taxon>
        <taxon>Cyanobacteriota</taxon>
        <taxon>Cyanophyceae</taxon>
        <taxon>Nostocales</taxon>
        <taxon>Scytonemataceae</taxon>
        <taxon>Brasilonema</taxon>
        <taxon>Bromeliae group (in: Brasilonema)</taxon>
    </lineage>
</organism>
<gene>
    <name evidence="1" type="ORF">DP116_22155</name>
</gene>
<evidence type="ECO:0000313" key="2">
    <source>
        <dbReference type="Proteomes" id="UP000718564"/>
    </source>
</evidence>
<accession>A0ABX1PF35</accession>
<dbReference type="EMBL" id="QMEB01000213">
    <property type="protein sequence ID" value="NMG22007.1"/>
    <property type="molecule type" value="Genomic_DNA"/>
</dbReference>
<keyword evidence="2" id="KW-1185">Reference proteome</keyword>
<proteinExistence type="predicted"/>
<name>A0ABX1PF35_9CYAN</name>
<evidence type="ECO:0000313" key="1">
    <source>
        <dbReference type="EMBL" id="NMG22007.1"/>
    </source>
</evidence>
<protein>
    <submittedName>
        <fullName evidence="1">Uncharacterized protein</fullName>
    </submittedName>
</protein>
<dbReference type="Proteomes" id="UP000718564">
    <property type="component" value="Unassembled WGS sequence"/>
</dbReference>
<reference evidence="1 2" key="1">
    <citation type="submission" date="2018-06" db="EMBL/GenBank/DDBJ databases">
        <title>Comparative genomics of Brasilonema spp. strains.</title>
        <authorList>
            <person name="Alvarenga D.O."/>
            <person name="Fiore M.F."/>
            <person name="Varani A.M."/>
        </authorList>
    </citation>
    <scope>NUCLEOTIDE SEQUENCE [LARGE SCALE GENOMIC DNA]</scope>
    <source>
        <strain evidence="1 2">SPC951</strain>
    </source>
</reference>